<keyword evidence="2" id="KW-1185">Reference proteome</keyword>
<protein>
    <submittedName>
        <fullName evidence="1">Uncharacterized protein</fullName>
    </submittedName>
</protein>
<proteinExistence type="predicted"/>
<organism evidence="1 2">
    <name type="scientific">Avena sativa</name>
    <name type="common">Oat</name>
    <dbReference type="NCBI Taxonomy" id="4498"/>
    <lineage>
        <taxon>Eukaryota</taxon>
        <taxon>Viridiplantae</taxon>
        <taxon>Streptophyta</taxon>
        <taxon>Embryophyta</taxon>
        <taxon>Tracheophyta</taxon>
        <taxon>Spermatophyta</taxon>
        <taxon>Magnoliopsida</taxon>
        <taxon>Liliopsida</taxon>
        <taxon>Poales</taxon>
        <taxon>Poaceae</taxon>
        <taxon>BOP clade</taxon>
        <taxon>Pooideae</taxon>
        <taxon>Poodae</taxon>
        <taxon>Poeae</taxon>
        <taxon>Poeae Chloroplast Group 1 (Aveneae type)</taxon>
        <taxon>Aveninae</taxon>
        <taxon>Avena</taxon>
    </lineage>
</organism>
<dbReference type="EnsemblPlants" id="AVESA.00010b.r2.2AG0257170.1">
    <property type="protein sequence ID" value="AVESA.00010b.r2.2AG0257170.1.CDS"/>
    <property type="gene ID" value="AVESA.00010b.r2.2AG0257170"/>
</dbReference>
<sequence>MSIPADRSPPLEEGRTSTRVRSSSTPPSGTAVDGITDDLLVEILSRVPTKTLCRSKCVSNHWLSLIDHPDHRKKLPQTPAGFFHGSTTTEEWLLESPIHFTNFPGRGCPPIDTSCTFLPNNRRVDILDSCNGLLLCRWYDISSQCDDEFHYVVCNPATEKWIILPDSGKATSEVGAIRLGFDPAVSSHFHVFELVMDQVYYWDPDIVGVAVYSSETGRWVYNEKRWNARVRLINHQLASVFLNGYLHFQADRGELPSPCVAVVDTELETWMDFGVPDGGLIDGFIQRSQDRLHYANFQRYEDGAVTRLVVYVLENYEREEWILKHSVETSCLFGGIEYCLIGGIDYYMDGGFDWVAIDPECNLIFFTIGWEKKFMCYSMDCRRVKMISKLVDAELPYMTYVPSYAELQSLQN</sequence>
<accession>A0ACD5UJB5</accession>
<dbReference type="Proteomes" id="UP001732700">
    <property type="component" value="Chromosome 2A"/>
</dbReference>
<reference evidence="1" key="2">
    <citation type="submission" date="2025-09" db="UniProtKB">
        <authorList>
            <consortium name="EnsemblPlants"/>
        </authorList>
    </citation>
    <scope>IDENTIFICATION</scope>
</reference>
<reference evidence="1" key="1">
    <citation type="submission" date="2021-05" db="EMBL/GenBank/DDBJ databases">
        <authorList>
            <person name="Scholz U."/>
            <person name="Mascher M."/>
            <person name="Fiebig A."/>
        </authorList>
    </citation>
    <scope>NUCLEOTIDE SEQUENCE [LARGE SCALE GENOMIC DNA]</scope>
</reference>
<name>A0ACD5UJB5_AVESA</name>
<evidence type="ECO:0000313" key="1">
    <source>
        <dbReference type="EnsemblPlants" id="AVESA.00010b.r2.2AG0257170.1.CDS"/>
    </source>
</evidence>
<evidence type="ECO:0000313" key="2">
    <source>
        <dbReference type="Proteomes" id="UP001732700"/>
    </source>
</evidence>